<evidence type="ECO:0000256" key="3">
    <source>
        <dbReference type="ARBA" id="ARBA00022723"/>
    </source>
</evidence>
<evidence type="ECO:0000256" key="1">
    <source>
        <dbReference type="ARBA" id="ARBA00000900"/>
    </source>
</evidence>
<name>A0ABC8M3D2_ERUVS</name>
<sequence>MIRPNVNYHIKQCDIRPSSSDNSIIIIIVDTLSDDDIQIFPSVLIHISLRSLSLPYIRDLIQGQLIRCHWLGPYILEASTQLGFSSTEILRDPLVSHRCLSDYLAPHISDLATKLGFGRNCFSIVVKIITQSPLKYVVFLRIVQLGKMDREDMMRSRKMETESCSICLDNPSSGSKHGVPTHMSCSHIFHDGCLLEWFQRKNSCPCVRLCFMIHRWF</sequence>
<protein>
    <recommendedName>
        <fullName evidence="2">RING-type E3 ubiquitin transferase</fullName>
        <ecNumber evidence="2">2.3.2.27</ecNumber>
    </recommendedName>
</protein>
<reference evidence="8 9" key="1">
    <citation type="submission" date="2022-03" db="EMBL/GenBank/DDBJ databases">
        <authorList>
            <person name="Macdonald S."/>
            <person name="Ahmed S."/>
            <person name="Newling K."/>
        </authorList>
    </citation>
    <scope>NUCLEOTIDE SEQUENCE [LARGE SCALE GENOMIC DNA]</scope>
</reference>
<comment type="catalytic activity">
    <reaction evidence="1">
        <text>S-ubiquitinyl-[E2 ubiquitin-conjugating enzyme]-L-cysteine + [acceptor protein]-L-lysine = [E2 ubiquitin-conjugating enzyme]-L-cysteine + N(6)-ubiquitinyl-[acceptor protein]-L-lysine.</text>
        <dbReference type="EC" id="2.3.2.27"/>
    </reaction>
</comment>
<evidence type="ECO:0000313" key="9">
    <source>
        <dbReference type="Proteomes" id="UP001642260"/>
    </source>
</evidence>
<dbReference type="EC" id="2.3.2.27" evidence="2"/>
<dbReference type="Pfam" id="PF13639">
    <property type="entry name" value="zf-RING_2"/>
    <property type="match status" value="1"/>
</dbReference>
<dbReference type="InterPro" id="IPR001841">
    <property type="entry name" value="Znf_RING"/>
</dbReference>
<dbReference type="SMART" id="SM00184">
    <property type="entry name" value="RING"/>
    <property type="match status" value="1"/>
</dbReference>
<evidence type="ECO:0000259" key="7">
    <source>
        <dbReference type="PROSITE" id="PS50089"/>
    </source>
</evidence>
<dbReference type="GO" id="GO:0061630">
    <property type="term" value="F:ubiquitin protein ligase activity"/>
    <property type="evidence" value="ECO:0007669"/>
    <property type="project" value="UniProtKB-EC"/>
</dbReference>
<organism evidence="8 9">
    <name type="scientific">Eruca vesicaria subsp. sativa</name>
    <name type="common">Garden rocket</name>
    <name type="synonym">Eruca sativa</name>
    <dbReference type="NCBI Taxonomy" id="29727"/>
    <lineage>
        <taxon>Eukaryota</taxon>
        <taxon>Viridiplantae</taxon>
        <taxon>Streptophyta</taxon>
        <taxon>Embryophyta</taxon>
        <taxon>Tracheophyta</taxon>
        <taxon>Spermatophyta</taxon>
        <taxon>Magnoliopsida</taxon>
        <taxon>eudicotyledons</taxon>
        <taxon>Gunneridae</taxon>
        <taxon>Pentapetalae</taxon>
        <taxon>rosids</taxon>
        <taxon>malvids</taxon>
        <taxon>Brassicales</taxon>
        <taxon>Brassicaceae</taxon>
        <taxon>Brassiceae</taxon>
        <taxon>Eruca</taxon>
    </lineage>
</organism>
<dbReference type="Gene3D" id="3.30.40.10">
    <property type="entry name" value="Zinc/RING finger domain, C3HC4 (zinc finger)"/>
    <property type="match status" value="1"/>
</dbReference>
<evidence type="ECO:0000256" key="2">
    <source>
        <dbReference type="ARBA" id="ARBA00012483"/>
    </source>
</evidence>
<proteinExistence type="predicted"/>
<dbReference type="PANTHER" id="PTHR15710">
    <property type="entry name" value="E3 UBIQUITIN-PROTEIN LIGASE PRAJA"/>
    <property type="match status" value="1"/>
</dbReference>
<feature type="domain" description="RING-type" evidence="7">
    <location>
        <begin position="164"/>
        <end position="208"/>
    </location>
</feature>
<comment type="caution">
    <text evidence="8">The sequence shown here is derived from an EMBL/GenBank/DDBJ whole genome shotgun (WGS) entry which is preliminary data.</text>
</comment>
<evidence type="ECO:0000313" key="8">
    <source>
        <dbReference type="EMBL" id="CAH8390103.1"/>
    </source>
</evidence>
<accession>A0ABC8M3D2</accession>
<dbReference type="Proteomes" id="UP001642260">
    <property type="component" value="Unassembled WGS sequence"/>
</dbReference>
<keyword evidence="3" id="KW-0479">Metal-binding</keyword>
<evidence type="ECO:0000256" key="4">
    <source>
        <dbReference type="ARBA" id="ARBA00022771"/>
    </source>
</evidence>
<keyword evidence="5" id="KW-0862">Zinc</keyword>
<evidence type="ECO:0000256" key="6">
    <source>
        <dbReference type="PROSITE-ProRule" id="PRU00175"/>
    </source>
</evidence>
<dbReference type="InterPro" id="IPR013083">
    <property type="entry name" value="Znf_RING/FYVE/PHD"/>
</dbReference>
<dbReference type="EMBL" id="CAKOAT010876265">
    <property type="protein sequence ID" value="CAH8390103.1"/>
    <property type="molecule type" value="Genomic_DNA"/>
</dbReference>
<dbReference type="SUPFAM" id="SSF57850">
    <property type="entry name" value="RING/U-box"/>
    <property type="match status" value="1"/>
</dbReference>
<dbReference type="PROSITE" id="PS50089">
    <property type="entry name" value="ZF_RING_2"/>
    <property type="match status" value="1"/>
</dbReference>
<keyword evidence="9" id="KW-1185">Reference proteome</keyword>
<dbReference type="AlphaFoldDB" id="A0ABC8M3D2"/>
<evidence type="ECO:0000256" key="5">
    <source>
        <dbReference type="ARBA" id="ARBA00022833"/>
    </source>
</evidence>
<gene>
    <name evidence="8" type="ORF">ERUC_LOCUS42586</name>
</gene>
<dbReference type="PANTHER" id="PTHR15710:SF194">
    <property type="entry name" value="RING_U-BOX SUPERFAMILY PROTEIN"/>
    <property type="match status" value="1"/>
</dbReference>
<keyword evidence="4 6" id="KW-0863">Zinc-finger</keyword>
<dbReference type="GO" id="GO:0008270">
    <property type="term" value="F:zinc ion binding"/>
    <property type="evidence" value="ECO:0007669"/>
    <property type="project" value="UniProtKB-KW"/>
</dbReference>